<keyword evidence="2" id="KW-0808">Transferase</keyword>
<dbReference type="PANTHER" id="PTHR20275:SF11">
    <property type="entry name" value="KINASE, PUTATIVE (AFU_ORTHOLOGUE AFUA_5G12870)-RELATED"/>
    <property type="match status" value="1"/>
</dbReference>
<reference evidence="7 8" key="1">
    <citation type="submission" date="2024-03" db="EMBL/GenBank/DDBJ databases">
        <title>Genome-scale model development and genomic sequencing of the oleaginous clade Lipomyces.</title>
        <authorList>
            <consortium name="Lawrence Berkeley National Laboratory"/>
            <person name="Czajka J.J."/>
            <person name="Han Y."/>
            <person name="Kim J."/>
            <person name="Mondo S.J."/>
            <person name="Hofstad B.A."/>
            <person name="Robles A."/>
            <person name="Haridas S."/>
            <person name="Riley R."/>
            <person name="LaButti K."/>
            <person name="Pangilinan J."/>
            <person name="Andreopoulos W."/>
            <person name="Lipzen A."/>
            <person name="Yan J."/>
            <person name="Wang M."/>
            <person name="Ng V."/>
            <person name="Grigoriev I.V."/>
            <person name="Spatafora J.W."/>
            <person name="Magnuson J.K."/>
            <person name="Baker S.E."/>
            <person name="Pomraning K.R."/>
        </authorList>
    </citation>
    <scope>NUCLEOTIDE SEQUENCE [LARGE SCALE GENOMIC DNA]</scope>
    <source>
        <strain evidence="7 8">Phaff 52-87</strain>
    </source>
</reference>
<evidence type="ECO:0000256" key="3">
    <source>
        <dbReference type="ARBA" id="ARBA00022777"/>
    </source>
</evidence>
<dbReference type="PANTHER" id="PTHR20275">
    <property type="entry name" value="NAD KINASE"/>
    <property type="match status" value="1"/>
</dbReference>
<evidence type="ECO:0000256" key="4">
    <source>
        <dbReference type="ARBA" id="ARBA00022857"/>
    </source>
</evidence>
<dbReference type="InterPro" id="IPR017438">
    <property type="entry name" value="ATP-NAD_kinase_N"/>
</dbReference>
<keyword evidence="5" id="KW-0520">NAD</keyword>
<organism evidence="7 8">
    <name type="scientific">Myxozyma melibiosi</name>
    <dbReference type="NCBI Taxonomy" id="54550"/>
    <lineage>
        <taxon>Eukaryota</taxon>
        <taxon>Fungi</taxon>
        <taxon>Dikarya</taxon>
        <taxon>Ascomycota</taxon>
        <taxon>Saccharomycotina</taxon>
        <taxon>Lipomycetes</taxon>
        <taxon>Lipomycetales</taxon>
        <taxon>Lipomycetaceae</taxon>
        <taxon>Myxozyma</taxon>
    </lineage>
</organism>
<dbReference type="SUPFAM" id="SSF111331">
    <property type="entry name" value="NAD kinase/diacylglycerol kinase-like"/>
    <property type="match status" value="1"/>
</dbReference>
<dbReference type="InterPro" id="IPR002504">
    <property type="entry name" value="NADK"/>
</dbReference>
<dbReference type="Gene3D" id="2.60.200.30">
    <property type="entry name" value="Probable inorganic polyphosphate/atp-NAD kinase, domain 2"/>
    <property type="match status" value="1"/>
</dbReference>
<evidence type="ECO:0000256" key="2">
    <source>
        <dbReference type="ARBA" id="ARBA00022679"/>
    </source>
</evidence>
<accession>A0ABR1F332</accession>
<comment type="caution">
    <text evidence="7">The sequence shown here is derived from an EMBL/GenBank/DDBJ whole genome shotgun (WGS) entry which is preliminary data.</text>
</comment>
<feature type="region of interest" description="Disordered" evidence="6">
    <location>
        <begin position="123"/>
        <end position="165"/>
    </location>
</feature>
<keyword evidence="4" id="KW-0521">NADP</keyword>
<dbReference type="InterPro" id="IPR016064">
    <property type="entry name" value="NAD/diacylglycerol_kinase_sf"/>
</dbReference>
<dbReference type="Pfam" id="PF01513">
    <property type="entry name" value="NAD_kinase"/>
    <property type="match status" value="1"/>
</dbReference>
<keyword evidence="3" id="KW-0418">Kinase</keyword>
<dbReference type="RefSeq" id="XP_064767280.1">
    <property type="nucleotide sequence ID" value="XM_064914819.1"/>
</dbReference>
<evidence type="ECO:0000313" key="7">
    <source>
        <dbReference type="EMBL" id="KAK7204247.1"/>
    </source>
</evidence>
<protein>
    <submittedName>
        <fullName evidence="7">ATP-NAD kinase-like domain-containing protein</fullName>
    </submittedName>
</protein>
<proteinExistence type="inferred from homology"/>
<dbReference type="HAMAP" id="MF_00361">
    <property type="entry name" value="NAD_kinase"/>
    <property type="match status" value="1"/>
</dbReference>
<evidence type="ECO:0000256" key="1">
    <source>
        <dbReference type="ARBA" id="ARBA00010995"/>
    </source>
</evidence>
<name>A0ABR1F332_9ASCO</name>
<evidence type="ECO:0000256" key="6">
    <source>
        <dbReference type="SAM" id="MobiDB-lite"/>
    </source>
</evidence>
<evidence type="ECO:0000313" key="8">
    <source>
        <dbReference type="Proteomes" id="UP001498771"/>
    </source>
</evidence>
<evidence type="ECO:0000256" key="5">
    <source>
        <dbReference type="ARBA" id="ARBA00023027"/>
    </source>
</evidence>
<gene>
    <name evidence="7" type="ORF">BZA70DRAFT_307024</name>
</gene>
<dbReference type="Gene3D" id="3.40.50.10330">
    <property type="entry name" value="Probable inorganic polyphosphate/atp-NAD kinase, domain 1"/>
    <property type="match status" value="1"/>
</dbReference>
<dbReference type="Pfam" id="PF20143">
    <property type="entry name" value="NAD_kinase_C"/>
    <property type="match status" value="1"/>
</dbReference>
<keyword evidence="8" id="KW-1185">Reference proteome</keyword>
<feature type="region of interest" description="Disordered" evidence="6">
    <location>
        <begin position="1"/>
        <end position="39"/>
    </location>
</feature>
<comment type="similarity">
    <text evidence="1">Belongs to the NAD kinase family.</text>
</comment>
<sequence length="548" mass="60933">MVVTSRTRSPGPLDPVAPASHTSDFESSDNTSSDEEGRGVEVLVDARHRIASRRRNDSLTNANAGAFLAGLNTRSGCLLHALLDTERETRRRSLEFRRPSFIDGDPESSDEDYYVSDTADAMNHTSKPAHRARRNSISPPPDLLAKTGSTKTNVPHKGARKHHLSHYSSSALTKKQLAEMAYSVRDLSKYLGTLRIKMRVKKIIVVAKLFDKETIAKASEFVDWILGYRDDHHHQYIIYVEDILKDNALFDSAKMVKNDPSKQDRLRYWTPDICHDTPQIFDLVVTLGGDGTVLYTSTLFQQIVPPVLSFNLGSLGFLTKFEFDSYSNIINRLVSEGVIVSLRMRFECTVMTSLHNLDDHKEEQHASGVAIHRDLSAEILDTVEATPTHTPRHTASILNDVVVDRGLTIYVDDEHITTVEADGLVIATPTGSTAYSLSAGGSLVHPDIPGILISPICAHTLSFRPLVIPDSVVLRIGVPYNARTSAMCSFDGKDRVELKQGDYLTISASRFPFPMIQSKKLGSDWFESLSTTLNWNQRKVVQKAFDAL</sequence>
<dbReference type="Proteomes" id="UP001498771">
    <property type="component" value="Unassembled WGS sequence"/>
</dbReference>
<dbReference type="GeneID" id="90040331"/>
<dbReference type="EMBL" id="JBBJBU010000008">
    <property type="protein sequence ID" value="KAK7204247.1"/>
    <property type="molecule type" value="Genomic_DNA"/>
</dbReference>
<dbReference type="InterPro" id="IPR017437">
    <property type="entry name" value="ATP-NAD_kinase_PpnK-typ_C"/>
</dbReference>